<dbReference type="Gene3D" id="1.10.287.470">
    <property type="entry name" value="Helix hairpin bin"/>
    <property type="match status" value="1"/>
</dbReference>
<dbReference type="InterPro" id="IPR050465">
    <property type="entry name" value="UPF0194_transport"/>
</dbReference>
<dbReference type="PANTHER" id="PTHR32347">
    <property type="entry name" value="EFFLUX SYSTEM COMPONENT YKNX-RELATED"/>
    <property type="match status" value="1"/>
</dbReference>
<proteinExistence type="predicted"/>
<organism evidence="4">
    <name type="scientific">Hormoscilla spongeliae SP12</name>
    <dbReference type="NCBI Taxonomy" id="1962683"/>
    <lineage>
        <taxon>Bacteria</taxon>
        <taxon>Bacillati</taxon>
        <taxon>Cyanobacteriota</taxon>
        <taxon>Cyanophyceae</taxon>
        <taxon>Gomontiellales</taxon>
        <taxon>Gomontiellaceae</taxon>
        <taxon>Hormoscilla</taxon>
    </lineage>
</organism>
<dbReference type="SUPFAM" id="SSF111369">
    <property type="entry name" value="HlyD-like secretion proteins"/>
    <property type="match status" value="1"/>
</dbReference>
<dbReference type="NCBIfam" id="TIGR02971">
    <property type="entry name" value="heterocyst_DevB"/>
    <property type="match status" value="1"/>
</dbReference>
<protein>
    <submittedName>
        <fullName evidence="4">DevB family ABC transporter membrane fusion protein</fullName>
    </submittedName>
</protein>
<name>A0A1S6M1M9_9CYAN</name>
<evidence type="ECO:0000313" key="4">
    <source>
        <dbReference type="EMBL" id="AQU14189.1"/>
    </source>
</evidence>
<comment type="subcellular location">
    <subcellularLocation>
        <location evidence="1">Cell envelope</location>
    </subcellularLocation>
</comment>
<dbReference type="AlphaFoldDB" id="A0A1S6M1M9"/>
<evidence type="ECO:0000256" key="3">
    <source>
        <dbReference type="SAM" id="Coils"/>
    </source>
</evidence>
<feature type="coiled-coil region" evidence="3">
    <location>
        <begin position="101"/>
        <end position="310"/>
    </location>
</feature>
<dbReference type="Gene3D" id="2.40.50.100">
    <property type="match status" value="2"/>
</dbReference>
<evidence type="ECO:0000256" key="2">
    <source>
        <dbReference type="ARBA" id="ARBA00023054"/>
    </source>
</evidence>
<dbReference type="Gene3D" id="2.40.30.170">
    <property type="match status" value="1"/>
</dbReference>
<dbReference type="PANTHER" id="PTHR32347:SF27">
    <property type="entry name" value="RND EFFLUX PUMP MEMBRANE FUSION PROTEIN BARREL-SANDWICH DOMAIN-CONTAINING PROTEIN"/>
    <property type="match status" value="1"/>
</dbReference>
<sequence length="431" mass="46684">MEATAKDRFSDKPLLRPTLALAATALLVGGGVIAYQLSQSPAPSQQEQAAALLSQVKTVTALGRLEPQGEIVQLTAPSASVFPRVEELLVATGDRVEAGQIVAILDNRDRLQAALKQAEARVETARAKLEQVYAGAKTGDIRAQEARFERARAELEGQIRAQQAAVASLKAQMQGEISATSATIDRLAAELENAQTECDRYQSLYADGAVSASQRDSFCLQAATARERLAEARANLNRIATSRQEQINEALANLERTRRTLERQIVENKAALEAIAEVRPADLRVAQAELNSALADVEKAQADLEQAYARSPINGRVLEIHTRPGEPISADGIAELGQTDQMYAIAEVYQSDIHKVQLGQQATITSEVLTETLHGSIDRIGWQVQRQNVINSDPAANIDARVVEVSVLLDEASSKKAERFANLQVTVEIEL</sequence>
<reference evidence="4" key="1">
    <citation type="journal article" date="2017" name="Nat. Chem. Biol.">
        <title>Metagenomic discovery of polybrominated diphenyl ether biosynthesis by marine sponges.</title>
        <authorList>
            <person name="Agarwal V."/>
            <person name="Blanton J.M."/>
            <person name="Podell S."/>
            <person name="Taton A."/>
            <person name="Schorn M.A."/>
            <person name="Busch J."/>
            <person name="Lin Z."/>
            <person name="Schmidt E.W."/>
            <person name="Jensen P.R."/>
            <person name="Paul V.J."/>
            <person name="Biggs J.S."/>
            <person name="Golden J.W."/>
            <person name="Allen E.E."/>
            <person name="Moore B.S."/>
        </authorList>
    </citation>
    <scope>NUCLEOTIDE SEQUENCE</scope>
    <source>
        <strain evidence="4">SP12</strain>
    </source>
</reference>
<dbReference type="GO" id="GO:0030313">
    <property type="term" value="C:cell envelope"/>
    <property type="evidence" value="ECO:0007669"/>
    <property type="project" value="UniProtKB-SubCell"/>
</dbReference>
<dbReference type="PRINTS" id="PR01490">
    <property type="entry name" value="RTXTOXIND"/>
</dbReference>
<dbReference type="InterPro" id="IPR014315">
    <property type="entry name" value="ABC_heterocyst_DevB"/>
</dbReference>
<dbReference type="EMBL" id="KX588877">
    <property type="protein sequence ID" value="AQU14189.1"/>
    <property type="molecule type" value="Genomic_DNA"/>
</dbReference>
<evidence type="ECO:0000256" key="1">
    <source>
        <dbReference type="ARBA" id="ARBA00004196"/>
    </source>
</evidence>
<accession>A0A1S6M1M9</accession>
<keyword evidence="2 3" id="KW-0175">Coiled coil</keyword>